<gene>
    <name evidence="2" type="ORF">HMPREF1536_01784</name>
</gene>
<keyword evidence="3" id="KW-1185">Reference proteome</keyword>
<organism evidence="2 3">
    <name type="scientific">Parabacteroides gordonii MS-1 = DSM 23371</name>
    <dbReference type="NCBI Taxonomy" id="1203610"/>
    <lineage>
        <taxon>Bacteria</taxon>
        <taxon>Pseudomonadati</taxon>
        <taxon>Bacteroidota</taxon>
        <taxon>Bacteroidia</taxon>
        <taxon>Bacteroidales</taxon>
        <taxon>Tannerellaceae</taxon>
        <taxon>Parabacteroides</taxon>
    </lineage>
</organism>
<dbReference type="EMBL" id="AQHW01000011">
    <property type="protein sequence ID" value="KKB57975.1"/>
    <property type="molecule type" value="Genomic_DNA"/>
</dbReference>
<feature type="transmembrane region" description="Helical" evidence="1">
    <location>
        <begin position="28"/>
        <end position="46"/>
    </location>
</feature>
<name>A0A0F5JK58_9BACT</name>
<sequence>MKQTNKNNSIYWLGLCGLTILLQREFNIHTYNTVCLLVFPSLYVITTWHTIPDLSKRIHQAILISLVSFCFFGEKTLISFILPFIASFASFVVYAAFERYCKKQSNPN</sequence>
<evidence type="ECO:0000313" key="3">
    <source>
        <dbReference type="Proteomes" id="UP000033035"/>
    </source>
</evidence>
<accession>A0A0F5JK58</accession>
<evidence type="ECO:0000313" key="2">
    <source>
        <dbReference type="EMBL" id="KKB57975.1"/>
    </source>
</evidence>
<keyword evidence="1" id="KW-0812">Transmembrane</keyword>
<keyword evidence="1" id="KW-1133">Transmembrane helix</keyword>
<dbReference type="AlphaFoldDB" id="A0A0F5JK58"/>
<dbReference type="Proteomes" id="UP000033035">
    <property type="component" value="Unassembled WGS sequence"/>
</dbReference>
<reference evidence="2 3" key="1">
    <citation type="submission" date="2013-04" db="EMBL/GenBank/DDBJ databases">
        <title>The Genome Sequence of Parabacteroides gordonii DSM 23371.</title>
        <authorList>
            <consortium name="The Broad Institute Genomics Platform"/>
            <person name="Earl A."/>
            <person name="Ward D."/>
            <person name="Feldgarden M."/>
            <person name="Gevers D."/>
            <person name="Martens E."/>
            <person name="Sakamoto M."/>
            <person name="Benno Y."/>
            <person name="Suzuki N."/>
            <person name="Matsunaga N."/>
            <person name="Koshihara K."/>
            <person name="Seki M."/>
            <person name="Komiya H."/>
            <person name="Walker B."/>
            <person name="Young S."/>
            <person name="Zeng Q."/>
            <person name="Gargeya S."/>
            <person name="Fitzgerald M."/>
            <person name="Haas B."/>
            <person name="Abouelleil A."/>
            <person name="Allen A.W."/>
            <person name="Alvarado L."/>
            <person name="Arachchi H.M."/>
            <person name="Berlin A.M."/>
            <person name="Chapman S.B."/>
            <person name="Gainer-Dewar J."/>
            <person name="Goldberg J."/>
            <person name="Griggs A."/>
            <person name="Gujja S."/>
            <person name="Hansen M."/>
            <person name="Howarth C."/>
            <person name="Imamovic A."/>
            <person name="Ireland A."/>
            <person name="Larimer J."/>
            <person name="McCowan C."/>
            <person name="Murphy C."/>
            <person name="Pearson M."/>
            <person name="Poon T.W."/>
            <person name="Priest M."/>
            <person name="Roberts A."/>
            <person name="Saif S."/>
            <person name="Shea T."/>
            <person name="Sisk P."/>
            <person name="Sykes S."/>
            <person name="Wortman J."/>
            <person name="Nusbaum C."/>
            <person name="Birren B."/>
        </authorList>
    </citation>
    <scope>NUCLEOTIDE SEQUENCE [LARGE SCALE GENOMIC DNA]</scope>
    <source>
        <strain evidence="2 3">MS-1</strain>
    </source>
</reference>
<keyword evidence="1" id="KW-0472">Membrane</keyword>
<dbReference type="STRING" id="1203610.HMPREF1536_01784"/>
<evidence type="ECO:0000256" key="1">
    <source>
        <dbReference type="SAM" id="Phobius"/>
    </source>
</evidence>
<comment type="caution">
    <text evidence="2">The sequence shown here is derived from an EMBL/GenBank/DDBJ whole genome shotgun (WGS) entry which is preliminary data.</text>
</comment>
<feature type="transmembrane region" description="Helical" evidence="1">
    <location>
        <begin position="80"/>
        <end position="97"/>
    </location>
</feature>
<dbReference type="PATRIC" id="fig|1203610.3.peg.1831"/>
<protein>
    <submittedName>
        <fullName evidence="2">Uncharacterized protein</fullName>
    </submittedName>
</protein>
<proteinExistence type="predicted"/>
<dbReference type="HOGENOM" id="CLU_2194427_0_0_10"/>